<feature type="compositionally biased region" description="Basic and acidic residues" evidence="1">
    <location>
        <begin position="298"/>
        <end position="328"/>
    </location>
</feature>
<protein>
    <submittedName>
        <fullName evidence="2">G2170 protein</fullName>
    </submittedName>
</protein>
<feature type="compositionally biased region" description="Basic and acidic residues" evidence="1">
    <location>
        <begin position="211"/>
        <end position="221"/>
    </location>
</feature>
<feature type="compositionally biased region" description="Basic and acidic residues" evidence="1">
    <location>
        <begin position="362"/>
        <end position="387"/>
    </location>
</feature>
<feature type="region of interest" description="Disordered" evidence="1">
    <location>
        <begin position="901"/>
        <end position="929"/>
    </location>
</feature>
<feature type="region of interest" description="Disordered" evidence="1">
    <location>
        <begin position="782"/>
        <end position="809"/>
    </location>
</feature>
<feature type="compositionally biased region" description="Gly residues" evidence="1">
    <location>
        <begin position="715"/>
        <end position="728"/>
    </location>
</feature>
<feature type="compositionally biased region" description="Low complexity" evidence="1">
    <location>
        <begin position="388"/>
        <end position="398"/>
    </location>
</feature>
<accession>A0ABP1FRP8</accession>
<name>A0ABP1FRP8_9CHLO</name>
<feature type="compositionally biased region" description="Polar residues" evidence="1">
    <location>
        <begin position="46"/>
        <end position="56"/>
    </location>
</feature>
<dbReference type="Proteomes" id="UP001497392">
    <property type="component" value="Unassembled WGS sequence"/>
</dbReference>
<feature type="region of interest" description="Disordered" evidence="1">
    <location>
        <begin position="296"/>
        <end position="731"/>
    </location>
</feature>
<proteinExistence type="predicted"/>
<keyword evidence="3" id="KW-1185">Reference proteome</keyword>
<feature type="compositionally biased region" description="Low complexity" evidence="1">
    <location>
        <begin position="903"/>
        <end position="919"/>
    </location>
</feature>
<feature type="compositionally biased region" description="Basic residues" evidence="1">
    <location>
        <begin position="193"/>
        <end position="203"/>
    </location>
</feature>
<feature type="compositionally biased region" description="Basic residues" evidence="1">
    <location>
        <begin position="248"/>
        <end position="264"/>
    </location>
</feature>
<feature type="compositionally biased region" description="Low complexity" evidence="1">
    <location>
        <begin position="510"/>
        <end position="521"/>
    </location>
</feature>
<evidence type="ECO:0000313" key="2">
    <source>
        <dbReference type="EMBL" id="CAL5220197.1"/>
    </source>
</evidence>
<evidence type="ECO:0000313" key="3">
    <source>
        <dbReference type="Proteomes" id="UP001497392"/>
    </source>
</evidence>
<feature type="compositionally biased region" description="Basic and acidic residues" evidence="1">
    <location>
        <begin position="406"/>
        <end position="422"/>
    </location>
</feature>
<dbReference type="EMBL" id="CAXHTA020000003">
    <property type="protein sequence ID" value="CAL5220197.1"/>
    <property type="molecule type" value="Genomic_DNA"/>
</dbReference>
<feature type="compositionally biased region" description="Basic and acidic residues" evidence="1">
    <location>
        <begin position="139"/>
        <end position="154"/>
    </location>
</feature>
<comment type="caution">
    <text evidence="2">The sequence shown here is derived from an EMBL/GenBank/DDBJ whole genome shotgun (WGS) entry which is preliminary data.</text>
</comment>
<feature type="compositionally biased region" description="Low complexity" evidence="1">
    <location>
        <begin position="550"/>
        <end position="560"/>
    </location>
</feature>
<feature type="compositionally biased region" description="Gly residues" evidence="1">
    <location>
        <begin position="167"/>
        <end position="182"/>
    </location>
</feature>
<organism evidence="2 3">
    <name type="scientific">Coccomyxa viridis</name>
    <dbReference type="NCBI Taxonomy" id="1274662"/>
    <lineage>
        <taxon>Eukaryota</taxon>
        <taxon>Viridiplantae</taxon>
        <taxon>Chlorophyta</taxon>
        <taxon>core chlorophytes</taxon>
        <taxon>Trebouxiophyceae</taxon>
        <taxon>Trebouxiophyceae incertae sedis</taxon>
        <taxon>Coccomyxaceae</taxon>
        <taxon>Coccomyxa</taxon>
    </lineage>
</organism>
<reference evidence="2 3" key="1">
    <citation type="submission" date="2024-06" db="EMBL/GenBank/DDBJ databases">
        <authorList>
            <person name="Kraege A."/>
            <person name="Thomma B."/>
        </authorList>
    </citation>
    <scope>NUCLEOTIDE SEQUENCE [LARGE SCALE GENOMIC DNA]</scope>
</reference>
<feature type="region of interest" description="Disordered" evidence="1">
    <location>
        <begin position="743"/>
        <end position="769"/>
    </location>
</feature>
<feature type="region of interest" description="Disordered" evidence="1">
    <location>
        <begin position="1"/>
        <end position="264"/>
    </location>
</feature>
<gene>
    <name evidence="2" type="primary">g2170</name>
    <name evidence="2" type="ORF">VP750_LOCUS1856</name>
</gene>
<sequence>MQAMEEKPQLAAEGKDPASDEEIARRLQQQLNGEAAAAARRRTRKQPTFYSPQQSGGYSGYHGVEYASMEGEGREGEDAPEAEQAAGASQAVRRPEAEIAMPASPSARRGQLGASSPVRVVKEEDGAAPPKGSNSLSGRELRALTRSYQERDAGTVDTKPGSTKGSSGRGMDSGAGSGSGGEGEAEVGTPRASTRRLKGRRQRSNLGQPLIKDEPGLKSKDSGLSSMDGESNSDNEDQSQGDPNGPPGKRRMRKIPKLPMVRHGKKWYRARLLKDSGQRVQIEFTGFEEVNGSISLPRESDRIWRGSYKGKDWRYLGDGAWEPKERTGKKPTKASSNPKTSSRPTSSNAHAQQSSDAPSSAEDARPVNDPDPNEREAQSPRMKEPHQAEAAAELQQPQRKPSQKRAPLERPDRSVKKGRLEPLDTEDIPQEAASPADEQALSAGAVKPETPAKGMETKPAPGDAGTDSGSDDEAKQLQSAAEQELRHHRKRKTEALKQKPASAPEGDSGAAPAQAQAQRAASLPEHADADNKMAVAAAAEKDAAEEAATDEAAAMLASMASEEHGDETGLGLQCEEALPAEDHAGKSVAGSPSVPSSQARVPEQHLGWKFGWKKSHKKQTDGVSSDSGDKPSTRVPEPTMSPKSLRPARRTRKPLKIDNPYDDANRQMTPAPAPSAQDVPMQSPFATPPDSEDEKEPEVRAPSSGRGRGGRRGGRGAQRGGRGRGGGRWAHHRAALAAAALNGSAAEDASGNEGLHDAGSGVQPALAQRPVRTLKPSSKILAANHSNHSPSPPPTRRGRSASAGPNIMPMPASRGLAAFSGLMDAMSALDGPRTSVGRLSNASSQSWDTRSLPATVAGVQTLPAAWPGANLGGGGNPLFSGLEARWRFNSHRKILEASEKLMPAQQPASPSALASSLAHPHPPPVPLFQ</sequence>
<feature type="compositionally biased region" description="Polar residues" evidence="1">
    <location>
        <begin position="333"/>
        <end position="358"/>
    </location>
</feature>
<feature type="compositionally biased region" description="Pro residues" evidence="1">
    <location>
        <begin position="920"/>
        <end position="929"/>
    </location>
</feature>
<evidence type="ECO:0000256" key="1">
    <source>
        <dbReference type="SAM" id="MobiDB-lite"/>
    </source>
</evidence>
<feature type="compositionally biased region" description="Basic and acidic residues" evidence="1">
    <location>
        <begin position="1"/>
        <end position="25"/>
    </location>
</feature>